<name>A0A914DX52_9BILA</name>
<dbReference type="Proteomes" id="UP000887540">
    <property type="component" value="Unplaced"/>
</dbReference>
<accession>A0A914DX52</accession>
<evidence type="ECO:0000256" key="1">
    <source>
        <dbReference type="SAM" id="Coils"/>
    </source>
</evidence>
<feature type="coiled-coil region" evidence="1">
    <location>
        <begin position="24"/>
        <end position="55"/>
    </location>
</feature>
<organism evidence="2 3">
    <name type="scientific">Acrobeloides nanus</name>
    <dbReference type="NCBI Taxonomy" id="290746"/>
    <lineage>
        <taxon>Eukaryota</taxon>
        <taxon>Metazoa</taxon>
        <taxon>Ecdysozoa</taxon>
        <taxon>Nematoda</taxon>
        <taxon>Chromadorea</taxon>
        <taxon>Rhabditida</taxon>
        <taxon>Tylenchina</taxon>
        <taxon>Cephalobomorpha</taxon>
        <taxon>Cephaloboidea</taxon>
        <taxon>Cephalobidae</taxon>
        <taxon>Acrobeloides</taxon>
    </lineage>
</organism>
<reference evidence="3" key="1">
    <citation type="submission" date="2022-11" db="UniProtKB">
        <authorList>
            <consortium name="WormBaseParasite"/>
        </authorList>
    </citation>
    <scope>IDENTIFICATION</scope>
</reference>
<evidence type="ECO:0000313" key="3">
    <source>
        <dbReference type="WBParaSite" id="ACRNAN_scaffold413.g24461.t1"/>
    </source>
</evidence>
<evidence type="ECO:0000313" key="2">
    <source>
        <dbReference type="Proteomes" id="UP000887540"/>
    </source>
</evidence>
<sequence length="191" mass="21197">MVKAKKAIPQAAADALYTFSEDFEGIREQRMEILRRKLEEAEQKLNEEANAYYTQQIPEEILNMNFFDFLGLNQTQAQPQQNLGPMVTPPAPPRAPPGRLELKTPSGTMVLPSYITPRVDGQRKMRQSKAGELLFSVTGTPVIANAGPSSAAKENDESLLELVKKDTAEMSPATAQIVNQLKTILKNKLKE</sequence>
<dbReference type="WBParaSite" id="ACRNAN_scaffold413.g24461.t1">
    <property type="protein sequence ID" value="ACRNAN_scaffold413.g24461.t1"/>
    <property type="gene ID" value="ACRNAN_scaffold413.g24461"/>
</dbReference>
<keyword evidence="2" id="KW-1185">Reference proteome</keyword>
<protein>
    <submittedName>
        <fullName evidence="3">Borealin</fullName>
    </submittedName>
</protein>
<keyword evidence="1" id="KW-0175">Coiled coil</keyword>
<proteinExistence type="predicted"/>
<dbReference type="AlphaFoldDB" id="A0A914DX52"/>